<evidence type="ECO:0000256" key="1">
    <source>
        <dbReference type="SAM" id="SignalP"/>
    </source>
</evidence>
<evidence type="ECO:0000313" key="2">
    <source>
        <dbReference type="EMBL" id="CAK7935757.1"/>
    </source>
</evidence>
<protein>
    <submittedName>
        <fullName evidence="2">Uncharacterized protein</fullName>
    </submittedName>
</protein>
<gene>
    <name evidence="2" type="ORF">PM001_LOCUS20907</name>
</gene>
<feature type="chain" id="PRO_5043707454" evidence="1">
    <location>
        <begin position="23"/>
        <end position="46"/>
    </location>
</feature>
<feature type="signal peptide" evidence="1">
    <location>
        <begin position="1"/>
        <end position="22"/>
    </location>
</feature>
<comment type="caution">
    <text evidence="2">The sequence shown here is derived from an EMBL/GenBank/DDBJ whole genome shotgun (WGS) entry which is preliminary data.</text>
</comment>
<dbReference type="Proteomes" id="UP001162060">
    <property type="component" value="Unassembled WGS sequence"/>
</dbReference>
<name>A0AAV1UNX4_9STRA</name>
<accession>A0AAV1UNX4</accession>
<keyword evidence="1" id="KW-0732">Signal</keyword>
<dbReference type="EMBL" id="CAKLBY020000222">
    <property type="protein sequence ID" value="CAK7935757.1"/>
    <property type="molecule type" value="Genomic_DNA"/>
</dbReference>
<reference evidence="2" key="1">
    <citation type="submission" date="2024-01" db="EMBL/GenBank/DDBJ databases">
        <authorList>
            <person name="Webb A."/>
        </authorList>
    </citation>
    <scope>NUCLEOTIDE SEQUENCE</scope>
    <source>
        <strain evidence="2">Pm1</strain>
    </source>
</reference>
<organism evidence="2 3">
    <name type="scientific">Peronospora matthiolae</name>
    <dbReference type="NCBI Taxonomy" id="2874970"/>
    <lineage>
        <taxon>Eukaryota</taxon>
        <taxon>Sar</taxon>
        <taxon>Stramenopiles</taxon>
        <taxon>Oomycota</taxon>
        <taxon>Peronosporomycetes</taxon>
        <taxon>Peronosporales</taxon>
        <taxon>Peronosporaceae</taxon>
        <taxon>Peronospora</taxon>
    </lineage>
</organism>
<dbReference type="AlphaFoldDB" id="A0AAV1UNX4"/>
<proteinExistence type="predicted"/>
<sequence>MQDTLPAVSVAALAALESLVAAQVQRTVDRAVRRVLPALVTFSGVV</sequence>
<evidence type="ECO:0000313" key="3">
    <source>
        <dbReference type="Proteomes" id="UP001162060"/>
    </source>
</evidence>